<evidence type="ECO:0000313" key="2">
    <source>
        <dbReference type="EMBL" id="CCC51285.1"/>
    </source>
</evidence>
<protein>
    <submittedName>
        <fullName evidence="2">Uncharacterized protein</fullName>
    </submittedName>
</protein>
<proteinExistence type="predicted"/>
<name>G0U5Y4_TRYVY</name>
<reference evidence="2" key="1">
    <citation type="journal article" date="2012" name="Proc. Natl. Acad. Sci. U.S.A.">
        <title>Antigenic diversity is generated by distinct evolutionary mechanisms in African trypanosome species.</title>
        <authorList>
            <person name="Jackson A.P."/>
            <person name="Berry A."/>
            <person name="Aslett M."/>
            <person name="Allison H.C."/>
            <person name="Burton P."/>
            <person name="Vavrova-Anderson J."/>
            <person name="Brown R."/>
            <person name="Browne H."/>
            <person name="Corton N."/>
            <person name="Hauser H."/>
            <person name="Gamble J."/>
            <person name="Gilderthorp R."/>
            <person name="Marcello L."/>
            <person name="McQuillan J."/>
            <person name="Otto T.D."/>
            <person name="Quail M.A."/>
            <person name="Sanders M.J."/>
            <person name="van Tonder A."/>
            <person name="Ginger M.L."/>
            <person name="Field M.C."/>
            <person name="Barry J.D."/>
            <person name="Hertz-Fowler C."/>
            <person name="Berriman M."/>
        </authorList>
    </citation>
    <scope>NUCLEOTIDE SEQUENCE</scope>
    <source>
        <strain evidence="2">Y486</strain>
    </source>
</reference>
<dbReference type="VEuPathDB" id="TriTrypDB:TvY486_1003380"/>
<keyword evidence="1" id="KW-0812">Transmembrane</keyword>
<dbReference type="AlphaFoldDB" id="G0U5Y4"/>
<organism evidence="2">
    <name type="scientific">Trypanosoma vivax (strain Y486)</name>
    <dbReference type="NCBI Taxonomy" id="1055687"/>
    <lineage>
        <taxon>Eukaryota</taxon>
        <taxon>Discoba</taxon>
        <taxon>Euglenozoa</taxon>
        <taxon>Kinetoplastea</taxon>
        <taxon>Metakinetoplastina</taxon>
        <taxon>Trypanosomatida</taxon>
        <taxon>Trypanosomatidae</taxon>
        <taxon>Trypanosoma</taxon>
        <taxon>Duttonella</taxon>
    </lineage>
</organism>
<accession>G0U5Y4</accession>
<keyword evidence="1" id="KW-0472">Membrane</keyword>
<feature type="transmembrane region" description="Helical" evidence="1">
    <location>
        <begin position="26"/>
        <end position="45"/>
    </location>
</feature>
<evidence type="ECO:0000256" key="1">
    <source>
        <dbReference type="SAM" id="Phobius"/>
    </source>
</evidence>
<gene>
    <name evidence="2" type="ORF">TVY486_1003380</name>
</gene>
<dbReference type="EMBL" id="HE573026">
    <property type="protein sequence ID" value="CCC51285.1"/>
    <property type="molecule type" value="Genomic_DNA"/>
</dbReference>
<sequence>MKTLLRFPSSTLSLVLFRYQPSPSSLLWFFFFLFLLLVRFHYYFCPFEWGRDGGMAQETPQQRCIALPIAFWISLPNAISLQPSSTTKKKEKKKAPASPP</sequence>
<keyword evidence="1" id="KW-1133">Transmembrane helix</keyword>